<dbReference type="AlphaFoldDB" id="A0A7J6V2M2"/>
<evidence type="ECO:0000313" key="2">
    <source>
        <dbReference type="Proteomes" id="UP000554482"/>
    </source>
</evidence>
<sequence>MNPVKGQVLVFFPPPPDKMTRFNWNQFENWLLYGLGYHVRDMCLPWCQYGRSKIRDCAACREAARSAPPDGVEVIIISDDEAENDPEGVENNADGAEHVEVVEDVGSDAEVINEAGPALSDESQN</sequence>
<keyword evidence="2" id="KW-1185">Reference proteome</keyword>
<proteinExistence type="predicted"/>
<reference evidence="1 2" key="1">
    <citation type="submission" date="2020-06" db="EMBL/GenBank/DDBJ databases">
        <title>Transcriptomic and genomic resources for Thalictrum thalictroides and T. hernandezii: Facilitating candidate gene discovery in an emerging model plant lineage.</title>
        <authorList>
            <person name="Arias T."/>
            <person name="Riano-Pachon D.M."/>
            <person name="Di Stilio V.S."/>
        </authorList>
    </citation>
    <scope>NUCLEOTIDE SEQUENCE [LARGE SCALE GENOMIC DNA]</scope>
    <source>
        <strain evidence="2">cv. WT478/WT964</strain>
        <tissue evidence="1">Leaves</tissue>
    </source>
</reference>
<dbReference type="EMBL" id="JABWDY010039283">
    <property type="protein sequence ID" value="KAF5179041.1"/>
    <property type="molecule type" value="Genomic_DNA"/>
</dbReference>
<name>A0A7J6V2M2_THATH</name>
<evidence type="ECO:0000313" key="1">
    <source>
        <dbReference type="EMBL" id="KAF5179041.1"/>
    </source>
</evidence>
<organism evidence="1 2">
    <name type="scientific">Thalictrum thalictroides</name>
    <name type="common">Rue-anemone</name>
    <name type="synonym">Anemone thalictroides</name>
    <dbReference type="NCBI Taxonomy" id="46969"/>
    <lineage>
        <taxon>Eukaryota</taxon>
        <taxon>Viridiplantae</taxon>
        <taxon>Streptophyta</taxon>
        <taxon>Embryophyta</taxon>
        <taxon>Tracheophyta</taxon>
        <taxon>Spermatophyta</taxon>
        <taxon>Magnoliopsida</taxon>
        <taxon>Ranunculales</taxon>
        <taxon>Ranunculaceae</taxon>
        <taxon>Thalictroideae</taxon>
        <taxon>Thalictrum</taxon>
    </lineage>
</organism>
<gene>
    <name evidence="1" type="ORF">FRX31_031372</name>
</gene>
<protein>
    <submittedName>
        <fullName evidence="1">Uncharacterized protein</fullName>
    </submittedName>
</protein>
<comment type="caution">
    <text evidence="1">The sequence shown here is derived from an EMBL/GenBank/DDBJ whole genome shotgun (WGS) entry which is preliminary data.</text>
</comment>
<accession>A0A7J6V2M2</accession>
<dbReference type="Proteomes" id="UP000554482">
    <property type="component" value="Unassembled WGS sequence"/>
</dbReference>